<keyword evidence="7" id="KW-0479">Metal-binding</keyword>
<dbReference type="HAMAP" id="MF_01382">
    <property type="entry name" value="SecA"/>
    <property type="match status" value="1"/>
</dbReference>
<evidence type="ECO:0000313" key="21">
    <source>
        <dbReference type="Proteomes" id="UP000319613"/>
    </source>
</evidence>
<dbReference type="InterPro" id="IPR027417">
    <property type="entry name" value="P-loop_NTPase"/>
</dbReference>
<protein>
    <recommendedName>
        <fullName evidence="15">Protein translocase subunit SecA</fullName>
        <ecNumber evidence="15">7.4.2.8</ecNumber>
    </recommendedName>
</protein>
<feature type="binding site" evidence="15">
    <location>
        <begin position="112"/>
        <end position="116"/>
    </location>
    <ligand>
        <name>ATP</name>
        <dbReference type="ChEBI" id="CHEBI:30616"/>
    </ligand>
</feature>
<dbReference type="GO" id="GO:0005524">
    <property type="term" value="F:ATP binding"/>
    <property type="evidence" value="ECO:0007669"/>
    <property type="project" value="UniProtKB-UniRule"/>
</dbReference>
<evidence type="ECO:0000259" key="17">
    <source>
        <dbReference type="PROSITE" id="PS51192"/>
    </source>
</evidence>
<proteinExistence type="inferred from homology"/>
<dbReference type="PROSITE" id="PS51192">
    <property type="entry name" value="HELICASE_ATP_BIND_1"/>
    <property type="match status" value="1"/>
</dbReference>
<comment type="cofactor">
    <cofactor evidence="1">
        <name>Zn(2+)</name>
        <dbReference type="ChEBI" id="CHEBI:29105"/>
    </cofactor>
</comment>
<dbReference type="InterPro" id="IPR014018">
    <property type="entry name" value="SecA_motor_DEAD"/>
</dbReference>
<keyword evidence="4 15" id="KW-0813">Transport</keyword>
<dbReference type="AlphaFoldDB" id="A0A554JC15"/>
<dbReference type="InterPro" id="IPR000185">
    <property type="entry name" value="SecA"/>
</dbReference>
<comment type="catalytic activity">
    <reaction evidence="15">
        <text>ATP + H2O + cellular proteinSide 1 = ADP + phosphate + cellular proteinSide 2.</text>
        <dbReference type="EC" id="7.4.2.8"/>
    </reaction>
</comment>
<evidence type="ECO:0000256" key="4">
    <source>
        <dbReference type="ARBA" id="ARBA00022448"/>
    </source>
</evidence>
<accession>A0A554JC15</accession>
<dbReference type="PANTHER" id="PTHR30612:SF0">
    <property type="entry name" value="CHLOROPLAST PROTEIN-TRANSPORTING ATPASE"/>
    <property type="match status" value="1"/>
</dbReference>
<evidence type="ECO:0000256" key="2">
    <source>
        <dbReference type="ARBA" id="ARBA00004170"/>
    </source>
</evidence>
<evidence type="ECO:0000256" key="6">
    <source>
        <dbReference type="ARBA" id="ARBA00022490"/>
    </source>
</evidence>
<dbReference type="GO" id="GO:0017038">
    <property type="term" value="P:protein import"/>
    <property type="evidence" value="ECO:0007669"/>
    <property type="project" value="InterPro"/>
</dbReference>
<evidence type="ECO:0000256" key="14">
    <source>
        <dbReference type="ARBA" id="ARBA00023136"/>
    </source>
</evidence>
<dbReference type="Pfam" id="PF21090">
    <property type="entry name" value="P-loop_SecA"/>
    <property type="match status" value="2"/>
</dbReference>
<evidence type="ECO:0000313" key="20">
    <source>
        <dbReference type="EMBL" id="TSC65830.1"/>
    </source>
</evidence>
<dbReference type="FunFam" id="3.40.50.300:FF:000429">
    <property type="entry name" value="Preprotein translocase subunit SecA"/>
    <property type="match status" value="1"/>
</dbReference>
<dbReference type="Pfam" id="PF02810">
    <property type="entry name" value="SEC-C"/>
    <property type="match status" value="1"/>
</dbReference>
<dbReference type="InterPro" id="IPR014001">
    <property type="entry name" value="Helicase_ATP-bd"/>
</dbReference>
<dbReference type="GO" id="GO:0005829">
    <property type="term" value="C:cytosol"/>
    <property type="evidence" value="ECO:0007669"/>
    <property type="project" value="TreeGrafter"/>
</dbReference>
<feature type="binding site" evidence="15">
    <location>
        <position position="533"/>
    </location>
    <ligand>
        <name>ATP</name>
        <dbReference type="ChEBI" id="CHEBI:30616"/>
    </ligand>
</feature>
<comment type="similarity">
    <text evidence="3 15">Belongs to the SecA family.</text>
</comment>
<dbReference type="NCBIfam" id="NF009538">
    <property type="entry name" value="PRK12904.1"/>
    <property type="match status" value="1"/>
</dbReference>
<feature type="binding site" evidence="15">
    <location>
        <position position="94"/>
    </location>
    <ligand>
        <name>ATP</name>
        <dbReference type="ChEBI" id="CHEBI:30616"/>
    </ligand>
</feature>
<dbReference type="Gene3D" id="3.40.50.300">
    <property type="entry name" value="P-loop containing nucleotide triphosphate hydrolases"/>
    <property type="match status" value="3"/>
</dbReference>
<dbReference type="EMBL" id="VMFF01000026">
    <property type="protein sequence ID" value="TSC65830.1"/>
    <property type="molecule type" value="Genomic_DNA"/>
</dbReference>
<dbReference type="PRINTS" id="PR00906">
    <property type="entry name" value="SECA"/>
</dbReference>
<feature type="domain" description="Helicase ATP-binding" evidence="17">
    <location>
        <begin position="96"/>
        <end position="286"/>
    </location>
</feature>
<dbReference type="SUPFAM" id="SSF81886">
    <property type="entry name" value="Helical scaffold and wing domains of SecA"/>
    <property type="match status" value="1"/>
</dbReference>
<feature type="domain" description="Helicase C-terminal" evidence="18">
    <location>
        <begin position="455"/>
        <end position="636"/>
    </location>
</feature>
<dbReference type="Pfam" id="PF07517">
    <property type="entry name" value="SecA_DEAD"/>
    <property type="match status" value="1"/>
</dbReference>
<dbReference type="SUPFAM" id="SSF52540">
    <property type="entry name" value="P-loop containing nucleoside triphosphate hydrolases"/>
    <property type="match status" value="2"/>
</dbReference>
<dbReference type="EC" id="7.4.2.8" evidence="15"/>
<dbReference type="FunFam" id="3.90.1440.10:FF:000002">
    <property type="entry name" value="Protein translocase subunit SecA"/>
    <property type="match status" value="1"/>
</dbReference>
<evidence type="ECO:0000256" key="12">
    <source>
        <dbReference type="ARBA" id="ARBA00022967"/>
    </source>
</evidence>
<evidence type="ECO:0000256" key="11">
    <source>
        <dbReference type="ARBA" id="ARBA00022927"/>
    </source>
</evidence>
<name>A0A554JC15_9BACT</name>
<evidence type="ECO:0000256" key="7">
    <source>
        <dbReference type="ARBA" id="ARBA00022723"/>
    </source>
</evidence>
<comment type="function">
    <text evidence="15">Part of the Sec protein translocase complex. Interacts with the SecYEG preprotein conducting channel. Has a central role in coupling the hydrolysis of ATP to the transfer of proteins into and across the cell membrane, serving as an ATP-driven molecular motor driving the stepwise translocation of polypeptide chains across the membrane.</text>
</comment>
<organism evidence="20 21">
    <name type="scientific">Candidatus Doudnabacteria bacterium Gr01-1014_77</name>
    <dbReference type="NCBI Taxonomy" id="2017133"/>
    <lineage>
        <taxon>Bacteria</taxon>
        <taxon>Candidatus Doudnaibacteriota</taxon>
    </lineage>
</organism>
<dbReference type="GO" id="GO:0005886">
    <property type="term" value="C:plasma membrane"/>
    <property type="evidence" value="ECO:0007669"/>
    <property type="project" value="UniProtKB-SubCell"/>
</dbReference>
<dbReference type="InterPro" id="IPR011115">
    <property type="entry name" value="SecA_DEAD"/>
</dbReference>
<keyword evidence="9" id="KW-0862">Zinc</keyword>
<gene>
    <name evidence="15" type="primary">secA</name>
    <name evidence="20" type="ORF">G01um101477_323</name>
</gene>
<dbReference type="Pfam" id="PF07516">
    <property type="entry name" value="SecA_SW"/>
    <property type="match status" value="1"/>
</dbReference>
<dbReference type="Pfam" id="PF01043">
    <property type="entry name" value="SecA_PP_bind"/>
    <property type="match status" value="1"/>
</dbReference>
<dbReference type="InterPro" id="IPR001650">
    <property type="entry name" value="Helicase_C-like"/>
</dbReference>
<dbReference type="CDD" id="cd18803">
    <property type="entry name" value="SF2_C_secA"/>
    <property type="match status" value="1"/>
</dbReference>
<comment type="caution">
    <text evidence="20">The sequence shown here is derived from an EMBL/GenBank/DDBJ whole genome shotgun (WGS) entry which is preliminary data.</text>
</comment>
<reference evidence="20 21" key="1">
    <citation type="submission" date="2017-07" db="EMBL/GenBank/DDBJ databases">
        <title>Mechanisms for carbon and nitrogen cycling indicate functional differentiation within the Candidate Phyla Radiation.</title>
        <authorList>
            <person name="Danczak R.E."/>
            <person name="Johnston M.D."/>
            <person name="Kenah C."/>
            <person name="Slattery M."/>
            <person name="Wrighton K.C."/>
            <person name="Wilkins M.J."/>
        </authorList>
    </citation>
    <scope>NUCLEOTIDE SEQUENCE [LARGE SCALE GENOMIC DNA]</scope>
    <source>
        <strain evidence="20">Gr01-1014_77</strain>
    </source>
</reference>
<dbReference type="SMART" id="SM00958">
    <property type="entry name" value="SecA_PP_bind"/>
    <property type="match status" value="1"/>
</dbReference>
<keyword evidence="12 15" id="KW-1278">Translocase</keyword>
<evidence type="ECO:0000256" key="15">
    <source>
        <dbReference type="HAMAP-Rule" id="MF_01382"/>
    </source>
</evidence>
<keyword evidence="11 15" id="KW-0653">Protein transport</keyword>
<dbReference type="GO" id="GO:0043952">
    <property type="term" value="P:protein transport by the Sec complex"/>
    <property type="evidence" value="ECO:0007669"/>
    <property type="project" value="TreeGrafter"/>
</dbReference>
<keyword evidence="5 15" id="KW-1003">Cell membrane</keyword>
<evidence type="ECO:0000256" key="5">
    <source>
        <dbReference type="ARBA" id="ARBA00022475"/>
    </source>
</evidence>
<evidence type="ECO:0000256" key="13">
    <source>
        <dbReference type="ARBA" id="ARBA00023010"/>
    </source>
</evidence>
<evidence type="ECO:0000256" key="3">
    <source>
        <dbReference type="ARBA" id="ARBA00007650"/>
    </source>
</evidence>
<keyword evidence="6 15" id="KW-0963">Cytoplasm</keyword>
<dbReference type="GO" id="GO:0046872">
    <property type="term" value="F:metal ion binding"/>
    <property type="evidence" value="ECO:0007669"/>
    <property type="project" value="UniProtKB-KW"/>
</dbReference>
<keyword evidence="10 15" id="KW-0067">ATP-binding</keyword>
<dbReference type="CDD" id="cd17928">
    <property type="entry name" value="DEXDc_SecA"/>
    <property type="match status" value="1"/>
</dbReference>
<dbReference type="InterPro" id="IPR044722">
    <property type="entry name" value="SecA_SF2_C"/>
</dbReference>
<dbReference type="GO" id="GO:0031522">
    <property type="term" value="C:cell envelope Sec protein transport complex"/>
    <property type="evidence" value="ECO:0007669"/>
    <property type="project" value="TreeGrafter"/>
</dbReference>
<dbReference type="SUPFAM" id="SSF81767">
    <property type="entry name" value="Pre-protein crosslinking domain of SecA"/>
    <property type="match status" value="1"/>
</dbReference>
<dbReference type="InterPro" id="IPR011116">
    <property type="entry name" value="SecA_Wing/Scaffold"/>
</dbReference>
<dbReference type="PROSITE" id="PS51194">
    <property type="entry name" value="HELICASE_CTER"/>
    <property type="match status" value="1"/>
</dbReference>
<feature type="domain" description="SecA family profile" evidence="19">
    <location>
        <begin position="1"/>
        <end position="620"/>
    </location>
</feature>
<keyword evidence="13 15" id="KW-0811">Translocation</keyword>
<dbReference type="GO" id="GO:0008564">
    <property type="term" value="F:protein-exporting ATPase activity"/>
    <property type="evidence" value="ECO:0007669"/>
    <property type="project" value="UniProtKB-EC"/>
</dbReference>
<dbReference type="InterPro" id="IPR036670">
    <property type="entry name" value="SecA_X-link_sf"/>
</dbReference>
<evidence type="ECO:0000256" key="10">
    <source>
        <dbReference type="ARBA" id="ARBA00022840"/>
    </source>
</evidence>
<evidence type="ECO:0000256" key="9">
    <source>
        <dbReference type="ARBA" id="ARBA00022833"/>
    </source>
</evidence>
<dbReference type="SMART" id="SM00957">
    <property type="entry name" value="SecA_DEAD"/>
    <property type="match status" value="1"/>
</dbReference>
<dbReference type="InterPro" id="IPR011130">
    <property type="entry name" value="SecA_preprotein_X-link_dom"/>
</dbReference>
<dbReference type="InterPro" id="IPR036266">
    <property type="entry name" value="SecA_Wing/Scaffold_sf"/>
</dbReference>
<dbReference type="PANTHER" id="PTHR30612">
    <property type="entry name" value="SECA INNER MEMBRANE COMPONENT OF SEC PROTEIN SECRETION SYSTEM"/>
    <property type="match status" value="1"/>
</dbReference>
<dbReference type="GO" id="GO:0006605">
    <property type="term" value="P:protein targeting"/>
    <property type="evidence" value="ECO:0007669"/>
    <property type="project" value="UniProtKB-UniRule"/>
</dbReference>
<comment type="subunit">
    <text evidence="15">Monomer and homodimer. Part of the essential Sec protein translocation apparatus which comprises SecA, SecYEG and auxiliary proteins SecDF. Other proteins may also be involved.</text>
</comment>
<dbReference type="Gene3D" id="3.90.1440.10">
    <property type="entry name" value="SecA, preprotein cross-linking domain"/>
    <property type="match status" value="1"/>
</dbReference>
<evidence type="ECO:0000256" key="1">
    <source>
        <dbReference type="ARBA" id="ARBA00001947"/>
    </source>
</evidence>
<evidence type="ECO:0000259" key="18">
    <source>
        <dbReference type="PROSITE" id="PS51194"/>
    </source>
</evidence>
<keyword evidence="8 15" id="KW-0547">Nucleotide-binding</keyword>
<evidence type="ECO:0000256" key="16">
    <source>
        <dbReference type="SAM" id="MobiDB-lite"/>
    </source>
</evidence>
<dbReference type="Proteomes" id="UP000319613">
    <property type="component" value="Unassembled WGS sequence"/>
</dbReference>
<comment type="subcellular location">
    <subcellularLocation>
        <location evidence="15">Cell membrane</location>
        <topology evidence="15">Peripheral membrane protein</topology>
        <orientation evidence="15">Cytoplasmic side</orientation>
    </subcellularLocation>
    <subcellularLocation>
        <location evidence="15">Cytoplasm</location>
    </subcellularLocation>
    <subcellularLocation>
        <location evidence="2">Membrane</location>
        <topology evidence="2">Peripheral membrane protein</topology>
    </subcellularLocation>
    <text evidence="15">Distribution is 50-50.</text>
</comment>
<keyword evidence="14 15" id="KW-0472">Membrane</keyword>
<dbReference type="PROSITE" id="PS51196">
    <property type="entry name" value="SECA_MOTOR_DEAD"/>
    <property type="match status" value="1"/>
</dbReference>
<feature type="region of interest" description="Disordered" evidence="16">
    <location>
        <begin position="851"/>
        <end position="883"/>
    </location>
</feature>
<dbReference type="InterPro" id="IPR004027">
    <property type="entry name" value="SEC_C_motif"/>
</dbReference>
<dbReference type="Gene3D" id="1.10.3060.10">
    <property type="entry name" value="Helical scaffold and wing domains of SecA"/>
    <property type="match status" value="1"/>
</dbReference>
<evidence type="ECO:0000259" key="19">
    <source>
        <dbReference type="PROSITE" id="PS51196"/>
    </source>
</evidence>
<dbReference type="GO" id="GO:0065002">
    <property type="term" value="P:intracellular protein transmembrane transport"/>
    <property type="evidence" value="ECO:0007669"/>
    <property type="project" value="UniProtKB-UniRule"/>
</dbReference>
<dbReference type="NCBIfam" id="NF006630">
    <property type="entry name" value="PRK09200.1"/>
    <property type="match status" value="1"/>
</dbReference>
<sequence>MSFLEKIFGGNQRVVSKLQGVVDKINAFEDRFKDLTDDQIKEQVQAWKSQLSNENEPKDYEEQKKILEQILPDVFALTREAAKRTIGQRHYDVQLIGGITLHRGQIAEMKTGEGKTLTATLPLVLNALTGRGVHLVTVNDYLARWHASLMGPIYHMLGLSVSSIQHQQSFMYDPTYAPEDEEVKRLESETQGFVLDVKHMRTVSRREAYAADITYGTNNEFGFDYLRDNMVGDLSQMTQREMHYSIVDEVDSILIDEARTPLIISAPDTDPTDKYYRFAELVEKLEHGPDYSIDEKKKGVALSEVGIEKLEKLLNVKNIYEEEGVSTVHHLEQALRAKALFKLDRDYVVRDGEVILVDEFTGRLMFGRRYSDGLHQAIEAKEGVKIQQESKTLATVTFQNYFRMYKKLAGMTGTALTEAEEFFSIYKLEVVAIPTNKPMIREDRADAVYKSEKGKFEAITREVIERHKKGQPLLIGTVSIQKNELLAEHLRVAGLQFEILNAKNHEREAHIISQAGRYGAITVATNIAGRGVDILLGGNPIDPEEAEKVKQAGGLHILGTERHESRRIDNQLRGRAGRQGDPGSSQFFVSLEDDLMRLFGGDRLQKLMTTLGIEEDQPIEAGLVSKSIEQAQKKIEGLNFDTRKHVLEYDDVMNRQREIIYGKRRAWLQKEANHKEEIQGLIEAEISDLVRNHFLAENDIQELLNSLNSIFPVGNTEAGKIVELAKQPGDSEFAITDYAVSLAKQRYEEKEKALPDPNIMRQIERGISLQSLDNLWMEHLDTMEHLRDSVGLRGYGQRDPLVEYKRESFDLFKRLVAQINSQIVYTIYKVSLQQQPVSELQELAKNAQEISSESTAADTIEKIGRNDPCPCGSGKKYKKCHGK</sequence>
<evidence type="ECO:0000256" key="8">
    <source>
        <dbReference type="ARBA" id="ARBA00022741"/>
    </source>
</evidence>